<dbReference type="GO" id="GO:0006310">
    <property type="term" value="P:DNA recombination"/>
    <property type="evidence" value="ECO:0007669"/>
    <property type="project" value="UniProtKB-KW"/>
</dbReference>
<dbReference type="Gene3D" id="1.10.443.10">
    <property type="entry name" value="Intergrase catalytic core"/>
    <property type="match status" value="1"/>
</dbReference>
<dbReference type="GO" id="GO:0003677">
    <property type="term" value="F:DNA binding"/>
    <property type="evidence" value="ECO:0007669"/>
    <property type="project" value="InterPro"/>
</dbReference>
<dbReference type="RefSeq" id="WP_085795632.1">
    <property type="nucleotide sequence ID" value="NZ_FWFO01000001.1"/>
</dbReference>
<keyword evidence="1" id="KW-0233">DNA recombination</keyword>
<protein>
    <recommendedName>
        <fullName evidence="4">Phage integrase family protein</fullName>
    </recommendedName>
</protein>
<evidence type="ECO:0000313" key="2">
    <source>
        <dbReference type="EMBL" id="SLN41010.1"/>
    </source>
</evidence>
<evidence type="ECO:0000256" key="1">
    <source>
        <dbReference type="ARBA" id="ARBA00023172"/>
    </source>
</evidence>
<dbReference type="Proteomes" id="UP000193077">
    <property type="component" value="Unassembled WGS sequence"/>
</dbReference>
<dbReference type="AlphaFoldDB" id="A0A1Y5SHK7"/>
<keyword evidence="3" id="KW-1185">Reference proteome</keyword>
<sequence length="644" mass="71915">MTFQHQANFNSIEQNLLQVRAWAEKNGEPDDAIYELNKIPARLGLTDHDLVSLSADQVYFEKNIAPAPYGAVSRAKDLEAARRRGNSRVRNLLKRFHEAQSESPAVYGRDDWDRLISFVSDREGFLERGATFATGKSRCLTSLRARARVSPRDITQSEIDLIMAEATSEKRKSIRKAISFLNRLIEDFPADPEITGLLPSKFFDMPKGSDRARSIAWDSLPEDLRASSERIMNAAVAGPRELVELARTRIKNGEDPETVMAELNETASTSRKAPGNPDAAKSGYRTAITWLLRAAEDIGHDTSSFLDLEDLYDREIIEAACQQQIDRSKSSDELKDPAQSQSLGKRLTDLRTLARHGMKRGDLVALIDLAGRFNADNVIKPGKITSDSADAVCRLIQSSPHLAANFVNAPNTISYAAEQKIRKAREENNKDHEAQGLRLYATAVAFAVQVSRPVRTSNIIRLRHRIAGNIPGNLDWLAKGKHARLTFKEKEVKNAKVITVHLEGDEARILWKWLTEHRARYLELKKLEDTAYIIPGAATPRLQKREVNLPRGCVAPSTMAEIWDEGARIIGIDLTPHEARHSVATLILALEPGNFAKVASVLGDHEDTVRKHYGRDSGEAAAREVRAALKKRHPEMFRKMKGGK</sequence>
<dbReference type="InterPro" id="IPR011010">
    <property type="entry name" value="DNA_brk_join_enz"/>
</dbReference>
<evidence type="ECO:0000313" key="3">
    <source>
        <dbReference type="Proteomes" id="UP000193077"/>
    </source>
</evidence>
<evidence type="ECO:0008006" key="4">
    <source>
        <dbReference type="Google" id="ProtNLM"/>
    </source>
</evidence>
<proteinExistence type="predicted"/>
<accession>A0A1Y5SHK7</accession>
<dbReference type="OrthoDB" id="9803188at2"/>
<reference evidence="2 3" key="1">
    <citation type="submission" date="2017-03" db="EMBL/GenBank/DDBJ databases">
        <authorList>
            <person name="Afonso C.L."/>
            <person name="Miller P.J."/>
            <person name="Scott M.A."/>
            <person name="Spackman E."/>
            <person name="Goraichik I."/>
            <person name="Dimitrov K.M."/>
            <person name="Suarez D.L."/>
            <person name="Swayne D.E."/>
        </authorList>
    </citation>
    <scope>NUCLEOTIDE SEQUENCE [LARGE SCALE GENOMIC DNA]</scope>
    <source>
        <strain evidence="2 3">CECT 7639</strain>
    </source>
</reference>
<dbReference type="GO" id="GO:0015074">
    <property type="term" value="P:DNA integration"/>
    <property type="evidence" value="ECO:0007669"/>
    <property type="project" value="InterPro"/>
</dbReference>
<gene>
    <name evidence="2" type="ORF">TRL7639_02122</name>
</gene>
<dbReference type="EMBL" id="FWFO01000001">
    <property type="protein sequence ID" value="SLN41010.1"/>
    <property type="molecule type" value="Genomic_DNA"/>
</dbReference>
<organism evidence="2 3">
    <name type="scientific">Falsiruegeria litorea R37</name>
    <dbReference type="NCBI Taxonomy" id="1200284"/>
    <lineage>
        <taxon>Bacteria</taxon>
        <taxon>Pseudomonadati</taxon>
        <taxon>Pseudomonadota</taxon>
        <taxon>Alphaproteobacteria</taxon>
        <taxon>Rhodobacterales</taxon>
        <taxon>Roseobacteraceae</taxon>
        <taxon>Falsiruegeria</taxon>
    </lineage>
</organism>
<dbReference type="SUPFAM" id="SSF56349">
    <property type="entry name" value="DNA breaking-rejoining enzymes"/>
    <property type="match status" value="1"/>
</dbReference>
<dbReference type="InterPro" id="IPR013762">
    <property type="entry name" value="Integrase-like_cat_sf"/>
</dbReference>
<name>A0A1Y5SHK7_9RHOB</name>